<proteinExistence type="inferred from homology"/>
<feature type="compositionally biased region" description="Basic and acidic residues" evidence="11">
    <location>
        <begin position="35"/>
        <end position="50"/>
    </location>
</feature>
<dbReference type="InterPro" id="IPR029409">
    <property type="entry name" value="TMEM237"/>
</dbReference>
<organism evidence="13 14">
    <name type="scientific">Romanomermis culicivorax</name>
    <name type="common">Nematode worm</name>
    <dbReference type="NCBI Taxonomy" id="13658"/>
    <lineage>
        <taxon>Eukaryota</taxon>
        <taxon>Metazoa</taxon>
        <taxon>Ecdysozoa</taxon>
        <taxon>Nematoda</taxon>
        <taxon>Enoplea</taxon>
        <taxon>Dorylaimia</taxon>
        <taxon>Mermithida</taxon>
        <taxon>Mermithoidea</taxon>
        <taxon>Mermithidae</taxon>
        <taxon>Romanomermis</taxon>
    </lineage>
</organism>
<comment type="subcellular location">
    <subcellularLocation>
        <location evidence="1">Cell projection</location>
        <location evidence="1">Cilium</location>
    </subcellularLocation>
    <subcellularLocation>
        <location evidence="2">Membrane</location>
        <topology evidence="2">Multi-pass membrane protein</topology>
    </subcellularLocation>
</comment>
<evidence type="ECO:0000256" key="7">
    <source>
        <dbReference type="ARBA" id="ARBA00023069"/>
    </source>
</evidence>
<feature type="transmembrane region" description="Helical" evidence="12">
    <location>
        <begin position="134"/>
        <end position="159"/>
    </location>
</feature>
<name>A0A915L008_ROMCU</name>
<dbReference type="GO" id="GO:0035869">
    <property type="term" value="C:ciliary transition zone"/>
    <property type="evidence" value="ECO:0007669"/>
    <property type="project" value="TreeGrafter"/>
</dbReference>
<dbReference type="PANTHER" id="PTHR28388:SF1">
    <property type="entry name" value="TRANSMEMBRANE PROTEIN 237"/>
    <property type="match status" value="1"/>
</dbReference>
<feature type="transmembrane region" description="Helical" evidence="12">
    <location>
        <begin position="209"/>
        <end position="234"/>
    </location>
</feature>
<reference evidence="14" key="1">
    <citation type="submission" date="2022-11" db="UniProtKB">
        <authorList>
            <consortium name="WormBaseParasite"/>
        </authorList>
    </citation>
    <scope>IDENTIFICATION</scope>
</reference>
<feature type="region of interest" description="Disordered" evidence="11">
    <location>
        <begin position="1"/>
        <end position="72"/>
    </location>
</feature>
<comment type="function">
    <text evidence="10">Component of the transition zone in primary cilia. Required for ciliogenesis.</text>
</comment>
<dbReference type="WBParaSite" id="nRc.2.0.1.t44523-RA">
    <property type="protein sequence ID" value="nRc.2.0.1.t44523-RA"/>
    <property type="gene ID" value="nRc.2.0.1.g44523"/>
</dbReference>
<keyword evidence="4 12" id="KW-0812">Transmembrane</keyword>
<keyword evidence="9" id="KW-0966">Cell projection</keyword>
<dbReference type="GO" id="GO:0016020">
    <property type="term" value="C:membrane"/>
    <property type="evidence" value="ECO:0007669"/>
    <property type="project" value="UniProtKB-SubCell"/>
</dbReference>
<evidence type="ECO:0000256" key="11">
    <source>
        <dbReference type="SAM" id="MobiDB-lite"/>
    </source>
</evidence>
<evidence type="ECO:0000256" key="1">
    <source>
        <dbReference type="ARBA" id="ARBA00004138"/>
    </source>
</evidence>
<protein>
    <submittedName>
        <fullName evidence="14">Uncharacterized protein</fullName>
    </submittedName>
</protein>
<dbReference type="PANTHER" id="PTHR28388">
    <property type="entry name" value="TRANSMEMBRANE PROTEIN 237"/>
    <property type="match status" value="1"/>
</dbReference>
<keyword evidence="7" id="KW-0969">Cilium</keyword>
<evidence type="ECO:0000313" key="14">
    <source>
        <dbReference type="WBParaSite" id="nRc.2.0.1.t44523-RA"/>
    </source>
</evidence>
<accession>A0A915L008</accession>
<comment type="similarity">
    <text evidence="3">Belongs to the TMEM237 family.</text>
</comment>
<evidence type="ECO:0000313" key="13">
    <source>
        <dbReference type="Proteomes" id="UP000887565"/>
    </source>
</evidence>
<evidence type="ECO:0000256" key="8">
    <source>
        <dbReference type="ARBA" id="ARBA00023136"/>
    </source>
</evidence>
<dbReference type="GO" id="GO:0060271">
    <property type="term" value="P:cilium assembly"/>
    <property type="evidence" value="ECO:0007669"/>
    <property type="project" value="TreeGrafter"/>
</dbReference>
<evidence type="ECO:0000256" key="4">
    <source>
        <dbReference type="ARBA" id="ARBA00022692"/>
    </source>
</evidence>
<keyword evidence="6 12" id="KW-1133">Transmembrane helix</keyword>
<keyword evidence="13" id="KW-1185">Reference proteome</keyword>
<dbReference type="Proteomes" id="UP000887565">
    <property type="component" value="Unplaced"/>
</dbReference>
<keyword evidence="5" id="KW-0970">Cilium biogenesis/degradation</keyword>
<evidence type="ECO:0000256" key="10">
    <source>
        <dbReference type="ARBA" id="ARBA00025631"/>
    </source>
</evidence>
<feature type="transmembrane region" description="Helical" evidence="12">
    <location>
        <begin position="265"/>
        <end position="284"/>
    </location>
</feature>
<keyword evidence="8 12" id="KW-0472">Membrane</keyword>
<evidence type="ECO:0000256" key="9">
    <source>
        <dbReference type="ARBA" id="ARBA00023273"/>
    </source>
</evidence>
<dbReference type="AlphaFoldDB" id="A0A915L008"/>
<evidence type="ECO:0000256" key="6">
    <source>
        <dbReference type="ARBA" id="ARBA00022989"/>
    </source>
</evidence>
<evidence type="ECO:0000256" key="3">
    <source>
        <dbReference type="ARBA" id="ARBA00008783"/>
    </source>
</evidence>
<sequence length="391" mass="44326">MSDEGQGSVAVAPNDVEQPISPAVEAGSNGRRTNKNHETDPLSQPAHEEYVEQTSSADHQPVEVTPDPNPGSTTDNANFCIFDFSFSTDKFKRIDKETFEKKIGVRKTDETTSMESPSGHNHVSLEAGILLQKIFHIFAFILQGILAGFCIANSIFALYTFSTNSPTYNDERLKHAEPYKNYTEYYGYYGNFLLYDIDERFPRYVWRSITFQSGGLSILLYLVALLLNSVATFYDDEFNYYHTNLSTATSADKAYYVARDTKVTLAFPVIKAILTTWAWILLAVRPNTNLLIKHMKQACQNLKYHCPGCNLLLSLPRMLVSHSKSQEMLYQSLFRAMSKSKNKKRMEALDHQEGIGSIEEEGRQLFFPVGNERPCMKTLKPEFYGIVIIFG</sequence>
<evidence type="ECO:0000256" key="5">
    <source>
        <dbReference type="ARBA" id="ARBA00022794"/>
    </source>
</evidence>
<evidence type="ECO:0000256" key="12">
    <source>
        <dbReference type="SAM" id="Phobius"/>
    </source>
</evidence>
<evidence type="ECO:0000256" key="2">
    <source>
        <dbReference type="ARBA" id="ARBA00004141"/>
    </source>
</evidence>